<keyword evidence="3" id="KW-1185">Reference proteome</keyword>
<keyword evidence="1" id="KW-0472">Membrane</keyword>
<accession>A0ABY6J8J1</accession>
<keyword evidence="1" id="KW-0812">Transmembrane</keyword>
<evidence type="ECO:0000313" key="3">
    <source>
        <dbReference type="Proteomes" id="UP001162741"/>
    </source>
</evidence>
<proteinExistence type="predicted"/>
<dbReference type="Pfam" id="PF03929">
    <property type="entry name" value="PepSY_TM"/>
    <property type="match status" value="1"/>
</dbReference>
<organism evidence="2 3">
    <name type="scientific">Chitinophaga horti</name>
    <dbReference type="NCBI Taxonomy" id="2920382"/>
    <lineage>
        <taxon>Bacteria</taxon>
        <taxon>Pseudomonadati</taxon>
        <taxon>Bacteroidota</taxon>
        <taxon>Chitinophagia</taxon>
        <taxon>Chitinophagales</taxon>
        <taxon>Chitinophagaceae</taxon>
        <taxon>Chitinophaga</taxon>
    </lineage>
</organism>
<evidence type="ECO:0000313" key="2">
    <source>
        <dbReference type="EMBL" id="UYQ94604.1"/>
    </source>
</evidence>
<reference evidence="2" key="1">
    <citation type="submission" date="2022-10" db="EMBL/GenBank/DDBJ databases">
        <title>Chitinophaga sp. nov., isolated from soil.</title>
        <authorList>
            <person name="Jeon C.O."/>
        </authorList>
    </citation>
    <scope>NUCLEOTIDE SEQUENCE</scope>
    <source>
        <strain evidence="2">R8</strain>
    </source>
</reference>
<sequence length="96" mass="10781">MESTKNQAPKKKKQGKSTFGRVNAWLHLWLGLVSGIIVFIVSVTGCIYAFQREITDITQPYQFVEQQNKPYLPPSQLRAIAAKEVFGEKGEGVLIN</sequence>
<name>A0ABY6J8J1_9BACT</name>
<dbReference type="InterPro" id="IPR005625">
    <property type="entry name" value="PepSY-ass_TM"/>
</dbReference>
<gene>
    <name evidence="2" type="ORF">MKQ68_05800</name>
</gene>
<keyword evidence="1" id="KW-1133">Transmembrane helix</keyword>
<dbReference type="RefSeq" id="WP_264282475.1">
    <property type="nucleotide sequence ID" value="NZ_CP107006.1"/>
</dbReference>
<evidence type="ECO:0000256" key="1">
    <source>
        <dbReference type="SAM" id="Phobius"/>
    </source>
</evidence>
<feature type="transmembrane region" description="Helical" evidence="1">
    <location>
        <begin position="26"/>
        <end position="50"/>
    </location>
</feature>
<protein>
    <submittedName>
        <fullName evidence="2">PepSY domain-containing protein</fullName>
    </submittedName>
</protein>
<dbReference type="EMBL" id="CP107006">
    <property type="protein sequence ID" value="UYQ94604.1"/>
    <property type="molecule type" value="Genomic_DNA"/>
</dbReference>
<dbReference type="Proteomes" id="UP001162741">
    <property type="component" value="Chromosome"/>
</dbReference>